<accession>A0A7W3PG07</accession>
<gene>
    <name evidence="1" type="ORF">FHX71_004272</name>
</gene>
<proteinExistence type="predicted"/>
<comment type="caution">
    <text evidence="1">The sequence shown here is derived from an EMBL/GenBank/DDBJ whole genome shotgun (WGS) entry which is preliminary data.</text>
</comment>
<protein>
    <submittedName>
        <fullName evidence="1">Uncharacterized protein</fullName>
    </submittedName>
</protein>
<name>A0A7W3PG07_9MICO</name>
<evidence type="ECO:0000313" key="2">
    <source>
        <dbReference type="Proteomes" id="UP000540568"/>
    </source>
</evidence>
<dbReference type="EMBL" id="JACGWV010000002">
    <property type="protein sequence ID" value="MBA8810296.1"/>
    <property type="molecule type" value="Genomic_DNA"/>
</dbReference>
<reference evidence="1 2" key="1">
    <citation type="submission" date="2020-07" db="EMBL/GenBank/DDBJ databases">
        <title>Sequencing the genomes of 1000 actinobacteria strains.</title>
        <authorList>
            <person name="Klenk H.-P."/>
        </authorList>
    </citation>
    <scope>NUCLEOTIDE SEQUENCE [LARGE SCALE GENOMIC DNA]</scope>
    <source>
        <strain evidence="1 2">DSM 44121</strain>
    </source>
</reference>
<dbReference type="AlphaFoldDB" id="A0A7W3PG07"/>
<keyword evidence="2" id="KW-1185">Reference proteome</keyword>
<evidence type="ECO:0000313" key="1">
    <source>
        <dbReference type="EMBL" id="MBA8810296.1"/>
    </source>
</evidence>
<organism evidence="1 2">
    <name type="scientific">Promicromonospora sukumoe</name>
    <dbReference type="NCBI Taxonomy" id="88382"/>
    <lineage>
        <taxon>Bacteria</taxon>
        <taxon>Bacillati</taxon>
        <taxon>Actinomycetota</taxon>
        <taxon>Actinomycetes</taxon>
        <taxon>Micrococcales</taxon>
        <taxon>Promicromonosporaceae</taxon>
        <taxon>Promicromonospora</taxon>
    </lineage>
</organism>
<dbReference type="Proteomes" id="UP000540568">
    <property type="component" value="Unassembled WGS sequence"/>
</dbReference>
<sequence>MTPTELNTLRNLPWHSGQTVSDSSLNSWWMSNAWPQSAHRYA</sequence>